<reference evidence="2" key="1">
    <citation type="submission" date="2023-06" db="EMBL/GenBank/DDBJ databases">
        <title>Identification and characterization of horizontal gene transfer across gut microbiota members of farm animals based on homology search.</title>
        <authorList>
            <person name="Zeman M."/>
            <person name="Kubasova T."/>
            <person name="Jahodarova E."/>
            <person name="Nykrynova M."/>
            <person name="Rychlik I."/>
        </authorList>
    </citation>
    <scope>NUCLEOTIDE SEQUENCE [LARGE SCALE GENOMIC DNA]</scope>
    <source>
        <strain evidence="2">161_Gplus</strain>
    </source>
</reference>
<dbReference type="RefSeq" id="WP_289585892.1">
    <property type="nucleotide sequence ID" value="NZ_JAUDDW010000007.1"/>
</dbReference>
<reference evidence="1 2" key="2">
    <citation type="submission" date="2023-06" db="EMBL/GenBank/DDBJ databases">
        <authorList>
            <person name="Zeman M."/>
            <person name="Kubasova T."/>
            <person name="Jahodarova E."/>
            <person name="Nykrynova M."/>
            <person name="Rychlik I."/>
        </authorList>
    </citation>
    <scope>NUCLEOTIDE SEQUENCE [LARGE SCALE GENOMIC DNA]</scope>
    <source>
        <strain evidence="1 2">161_Gplus</strain>
    </source>
</reference>
<name>A0ABT7UWU6_9LACO</name>
<gene>
    <name evidence="1" type="ORF">QUW44_03225</name>
</gene>
<proteinExistence type="predicted"/>
<evidence type="ECO:0000313" key="2">
    <source>
        <dbReference type="Proteomes" id="UP001529343"/>
    </source>
</evidence>
<dbReference type="Proteomes" id="UP001529343">
    <property type="component" value="Unassembled WGS sequence"/>
</dbReference>
<accession>A0ABT7UWU6</accession>
<comment type="caution">
    <text evidence="1">The sequence shown here is derived from an EMBL/GenBank/DDBJ whole genome shotgun (WGS) entry which is preliminary data.</text>
</comment>
<keyword evidence="2" id="KW-1185">Reference proteome</keyword>
<dbReference type="EMBL" id="JAUDDW010000007">
    <property type="protein sequence ID" value="MDM8266185.1"/>
    <property type="molecule type" value="Genomic_DNA"/>
</dbReference>
<protein>
    <submittedName>
        <fullName evidence="1">Uncharacterized protein</fullName>
    </submittedName>
</protein>
<evidence type="ECO:0000313" key="1">
    <source>
        <dbReference type="EMBL" id="MDM8266185.1"/>
    </source>
</evidence>
<organism evidence="1 2">
    <name type="scientific">Limosilactobacillus pontis</name>
    <dbReference type="NCBI Taxonomy" id="35787"/>
    <lineage>
        <taxon>Bacteria</taxon>
        <taxon>Bacillati</taxon>
        <taxon>Bacillota</taxon>
        <taxon>Bacilli</taxon>
        <taxon>Lactobacillales</taxon>
        <taxon>Lactobacillaceae</taxon>
        <taxon>Limosilactobacillus</taxon>
    </lineage>
</organism>
<sequence>MNDDEKKDQLIENDPDHTYYEEVYKAFLNSVDSYELAQMDDEELKERLYGYLDAGRVVFETYISEDFYDDDPEKGRFNFKMKRYEIALLAKAMKLEWVREQKHSEELMRKAIGDRDYTSDKGYQYLDRLQAMEKQLSRELMTTINRIEYADRDLYGDMK</sequence>